<dbReference type="EMBL" id="JAIVGD010000015">
    <property type="protein sequence ID" value="KAH0757599.1"/>
    <property type="molecule type" value="Genomic_DNA"/>
</dbReference>
<dbReference type="PANTHER" id="PTHR23155:SF1152">
    <property type="entry name" value="AAA+ ATPASE DOMAIN-CONTAINING PROTEIN"/>
    <property type="match status" value="1"/>
</dbReference>
<name>A0ABQ7V239_SOLTU</name>
<evidence type="ECO:0000256" key="2">
    <source>
        <dbReference type="ARBA" id="ARBA00008894"/>
    </source>
</evidence>
<dbReference type="SUPFAM" id="SSF52540">
    <property type="entry name" value="P-loop containing nucleoside triphosphate hydrolases"/>
    <property type="match status" value="1"/>
</dbReference>
<dbReference type="InterPro" id="IPR044974">
    <property type="entry name" value="Disease_R_plants"/>
</dbReference>
<comment type="caution">
    <text evidence="7">The sequence shown here is derived from an EMBL/GenBank/DDBJ whole genome shotgun (WGS) entry which is preliminary data.</text>
</comment>
<evidence type="ECO:0000313" key="8">
    <source>
        <dbReference type="Proteomes" id="UP000826656"/>
    </source>
</evidence>
<feature type="domain" description="Disease resistance protein winged helix" evidence="6">
    <location>
        <begin position="78"/>
        <end position="105"/>
    </location>
</feature>
<evidence type="ECO:0000256" key="5">
    <source>
        <dbReference type="ARBA" id="ARBA00022840"/>
    </source>
</evidence>
<dbReference type="Gene3D" id="1.10.10.10">
    <property type="entry name" value="Winged helix-like DNA-binding domain superfamily/Winged helix DNA-binding domain"/>
    <property type="match status" value="1"/>
</dbReference>
<accession>A0ABQ7V239</accession>
<evidence type="ECO:0000256" key="3">
    <source>
        <dbReference type="ARBA" id="ARBA00022490"/>
    </source>
</evidence>
<evidence type="ECO:0000256" key="1">
    <source>
        <dbReference type="ARBA" id="ARBA00004496"/>
    </source>
</evidence>
<evidence type="ECO:0000313" key="7">
    <source>
        <dbReference type="EMBL" id="KAH0757599.1"/>
    </source>
</evidence>
<proteinExistence type="inferred from homology"/>
<dbReference type="InterPro" id="IPR036388">
    <property type="entry name" value="WH-like_DNA-bd_sf"/>
</dbReference>
<evidence type="ECO:0000259" key="6">
    <source>
        <dbReference type="Pfam" id="PF23559"/>
    </source>
</evidence>
<gene>
    <name evidence="7" type="ORF">KY290_021092</name>
</gene>
<keyword evidence="4" id="KW-0547">Nucleotide-binding</keyword>
<keyword evidence="5" id="KW-0067">ATP-binding</keyword>
<keyword evidence="3" id="KW-0963">Cytoplasm</keyword>
<protein>
    <recommendedName>
        <fullName evidence="6">Disease resistance protein winged helix domain-containing protein</fullName>
    </recommendedName>
</protein>
<dbReference type="Pfam" id="PF23559">
    <property type="entry name" value="WHD_DRP"/>
    <property type="match status" value="1"/>
</dbReference>
<dbReference type="PANTHER" id="PTHR23155">
    <property type="entry name" value="DISEASE RESISTANCE PROTEIN RP"/>
    <property type="match status" value="1"/>
</dbReference>
<keyword evidence="8" id="KW-1185">Reference proteome</keyword>
<dbReference type="InterPro" id="IPR027417">
    <property type="entry name" value="P-loop_NTPase"/>
</dbReference>
<reference evidence="7 8" key="1">
    <citation type="journal article" date="2021" name="bioRxiv">
        <title>Chromosome-scale and haplotype-resolved genome assembly of a tetraploid potato cultivar.</title>
        <authorList>
            <person name="Sun H."/>
            <person name="Jiao W.-B."/>
            <person name="Krause K."/>
            <person name="Campoy J.A."/>
            <person name="Goel M."/>
            <person name="Folz-Donahue K."/>
            <person name="Kukat C."/>
            <person name="Huettel B."/>
            <person name="Schneeberger K."/>
        </authorList>
    </citation>
    <scope>NUCLEOTIDE SEQUENCE [LARGE SCALE GENOMIC DNA]</scope>
    <source>
        <strain evidence="7">SolTubOtavaFocal</strain>
        <tissue evidence="7">Leaves</tissue>
    </source>
</reference>
<organism evidence="7 8">
    <name type="scientific">Solanum tuberosum</name>
    <name type="common">Potato</name>
    <dbReference type="NCBI Taxonomy" id="4113"/>
    <lineage>
        <taxon>Eukaryota</taxon>
        <taxon>Viridiplantae</taxon>
        <taxon>Streptophyta</taxon>
        <taxon>Embryophyta</taxon>
        <taxon>Tracheophyta</taxon>
        <taxon>Spermatophyta</taxon>
        <taxon>Magnoliopsida</taxon>
        <taxon>eudicotyledons</taxon>
        <taxon>Gunneridae</taxon>
        <taxon>Pentapetalae</taxon>
        <taxon>asterids</taxon>
        <taxon>lamiids</taxon>
        <taxon>Solanales</taxon>
        <taxon>Solanaceae</taxon>
        <taxon>Solanoideae</taxon>
        <taxon>Solaneae</taxon>
        <taxon>Solanum</taxon>
    </lineage>
</organism>
<comment type="subcellular location">
    <subcellularLocation>
        <location evidence="1">Cytoplasm</location>
    </subcellularLocation>
</comment>
<evidence type="ECO:0000256" key="4">
    <source>
        <dbReference type="ARBA" id="ARBA00022741"/>
    </source>
</evidence>
<dbReference type="Proteomes" id="UP000826656">
    <property type="component" value="Unassembled WGS sequence"/>
</dbReference>
<comment type="similarity">
    <text evidence="2">Belongs to the disease resistance NB-LRR family.</text>
</comment>
<dbReference type="InterPro" id="IPR058922">
    <property type="entry name" value="WHD_DRP"/>
</dbReference>
<sequence length="114" mass="13184">MERLPRDMVEKCGGLPISIIVLSGLLSHKGGLEEWKKVKDHLWKNIIEDKSIEISNILSLTYNDLTTVLKQCFLYFGIFPEDQVVDAENIIRLWMAEGLIPRGEERWRMLLKAS</sequence>